<dbReference type="InterPro" id="IPR017592">
    <property type="entry name" value="Pilus_assmbl_Flp-typ_CpaB"/>
</dbReference>
<comment type="caution">
    <text evidence="3">The sequence shown here is derived from an EMBL/GenBank/DDBJ whole genome shotgun (WGS) entry which is preliminary data.</text>
</comment>
<dbReference type="EMBL" id="NQYH01000002">
    <property type="protein sequence ID" value="RIY41660.1"/>
    <property type="molecule type" value="Genomic_DNA"/>
</dbReference>
<dbReference type="Proteomes" id="UP000266206">
    <property type="component" value="Unassembled WGS sequence"/>
</dbReference>
<evidence type="ECO:0000256" key="1">
    <source>
        <dbReference type="SAM" id="MobiDB-lite"/>
    </source>
</evidence>
<dbReference type="AlphaFoldDB" id="A0A3A1YXX1"/>
<dbReference type="SMART" id="SM00858">
    <property type="entry name" value="SAF"/>
    <property type="match status" value="1"/>
</dbReference>
<gene>
    <name evidence="3" type="primary">cpaB</name>
    <name evidence="3" type="ORF">CJP73_04170</name>
</gene>
<reference evidence="3 4" key="1">
    <citation type="submission" date="2017-08" db="EMBL/GenBank/DDBJ databases">
        <title>Pusillimonas indicus sp. nov., a member of the family Alcaligenaceae isolated from surface seawater.</title>
        <authorList>
            <person name="Li J."/>
        </authorList>
    </citation>
    <scope>NUCLEOTIDE SEQUENCE [LARGE SCALE GENOMIC DNA]</scope>
    <source>
        <strain evidence="3 4">L52-1-41</strain>
    </source>
</reference>
<protein>
    <submittedName>
        <fullName evidence="3">Flp pilus assembly protein CpaB</fullName>
    </submittedName>
</protein>
<accession>A0A3A1YXX1</accession>
<dbReference type="InterPro" id="IPR031571">
    <property type="entry name" value="RcpC_dom"/>
</dbReference>
<name>A0A3A1YXX1_9BURK</name>
<feature type="region of interest" description="Disordered" evidence="1">
    <location>
        <begin position="283"/>
        <end position="306"/>
    </location>
</feature>
<dbReference type="CDD" id="cd11614">
    <property type="entry name" value="SAF_CpaB_FlgA_like"/>
    <property type="match status" value="1"/>
</dbReference>
<feature type="domain" description="SAF" evidence="2">
    <location>
        <begin position="55"/>
        <end position="119"/>
    </location>
</feature>
<evidence type="ECO:0000313" key="4">
    <source>
        <dbReference type="Proteomes" id="UP000266206"/>
    </source>
</evidence>
<dbReference type="InterPro" id="IPR013974">
    <property type="entry name" value="SAF"/>
</dbReference>
<sequence>MMNHPVFMRRRAISLRTWVILAVAIGSGVLAALTAKQHLNSRERQLAEQAAVPMVQRVVAARPLAAGVIIEPEHLATRAYPAHLVSSDSVSPETHMLLVGRALRVDLQAGDPVLEAHTRLQSTAPFSSRLQKGRRAITLPVDVINSVSGLLSPGDLIDLYVSFDYQRRRITAPLLQGVLVLATGTQVQQVGNGLAQDEYTPGSGVSRAGGFSTVTLDTSPEDAVKLVAARQGGTLTAVLRRQDDIHASQRAVRGDLASLLGVARPAPYTFARKRAPVIYGNTKARGLPSLQPSPPKNPQTSGLFDLPYVPGLTSAWRASNAEPSLEPEQEP</sequence>
<dbReference type="Pfam" id="PF16976">
    <property type="entry name" value="RcpC"/>
    <property type="match status" value="1"/>
</dbReference>
<evidence type="ECO:0000313" key="3">
    <source>
        <dbReference type="EMBL" id="RIY41660.1"/>
    </source>
</evidence>
<dbReference type="Pfam" id="PF08666">
    <property type="entry name" value="SAF"/>
    <property type="match status" value="1"/>
</dbReference>
<organism evidence="3 4">
    <name type="scientific">Neopusillimonas maritima</name>
    <dbReference type="NCBI Taxonomy" id="2026239"/>
    <lineage>
        <taxon>Bacteria</taxon>
        <taxon>Pseudomonadati</taxon>
        <taxon>Pseudomonadota</taxon>
        <taxon>Betaproteobacteria</taxon>
        <taxon>Burkholderiales</taxon>
        <taxon>Alcaligenaceae</taxon>
        <taxon>Neopusillimonas</taxon>
    </lineage>
</organism>
<dbReference type="OrthoDB" id="2037472at2"/>
<proteinExistence type="predicted"/>
<evidence type="ECO:0000259" key="2">
    <source>
        <dbReference type="SMART" id="SM00858"/>
    </source>
</evidence>
<dbReference type="RefSeq" id="WP_119515560.1">
    <property type="nucleotide sequence ID" value="NZ_NQYH01000002.1"/>
</dbReference>
<dbReference type="NCBIfam" id="TIGR03177">
    <property type="entry name" value="pilus_cpaB"/>
    <property type="match status" value="1"/>
</dbReference>